<dbReference type="EMBL" id="CAJDYZ010011776">
    <property type="protein sequence ID" value="CAD1479997.1"/>
    <property type="molecule type" value="Genomic_DNA"/>
</dbReference>
<comment type="caution">
    <text evidence="1">The sequence shown here is derived from an EMBL/GenBank/DDBJ whole genome shotgun (WGS) entry which is preliminary data.</text>
</comment>
<evidence type="ECO:0000313" key="2">
    <source>
        <dbReference type="Proteomes" id="UP000752696"/>
    </source>
</evidence>
<dbReference type="AlphaFoldDB" id="A0A6V7HJI2"/>
<gene>
    <name evidence="1" type="ORF">MHI_LOCUS892398</name>
</gene>
<evidence type="ECO:0000313" key="1">
    <source>
        <dbReference type="EMBL" id="CAD1479997.1"/>
    </source>
</evidence>
<keyword evidence="2" id="KW-1185">Reference proteome</keyword>
<proteinExistence type="predicted"/>
<accession>A0A6V7HJI2</accession>
<organism evidence="1 2">
    <name type="scientific">Heterotrigona itama</name>
    <dbReference type="NCBI Taxonomy" id="395501"/>
    <lineage>
        <taxon>Eukaryota</taxon>
        <taxon>Metazoa</taxon>
        <taxon>Ecdysozoa</taxon>
        <taxon>Arthropoda</taxon>
        <taxon>Hexapoda</taxon>
        <taxon>Insecta</taxon>
        <taxon>Pterygota</taxon>
        <taxon>Neoptera</taxon>
        <taxon>Endopterygota</taxon>
        <taxon>Hymenoptera</taxon>
        <taxon>Apocrita</taxon>
        <taxon>Aculeata</taxon>
        <taxon>Apoidea</taxon>
        <taxon>Anthophila</taxon>
        <taxon>Apidae</taxon>
        <taxon>Heterotrigona</taxon>
    </lineage>
</organism>
<protein>
    <submittedName>
        <fullName evidence="1">Uncharacterized protein</fullName>
    </submittedName>
</protein>
<sequence>MATEELIRAVRRIGSKVLKNQIGLWLGFEKGEVYKEFGSRDPDKVSGSQPELSLILRGAGPRQPILGSLLPTLGEEGPSIHVKMIESKLLYRAPIWAEDLMAFWRSFLLIAIRILYREDTVSSMGLRREFLQSSLCLSSKLLGVETCTTALGVGMGTGTLRRHPL</sequence>
<dbReference type="Proteomes" id="UP000752696">
    <property type="component" value="Unassembled WGS sequence"/>
</dbReference>
<name>A0A6V7HJI2_9HYME</name>
<reference evidence="1" key="1">
    <citation type="submission" date="2020-07" db="EMBL/GenBank/DDBJ databases">
        <authorList>
            <person name="Nazaruddin N."/>
        </authorList>
    </citation>
    <scope>NUCLEOTIDE SEQUENCE</scope>
</reference>